<reference evidence="1 2" key="1">
    <citation type="journal article" date="2016" name="Nat. Commun.">
        <title>Thousands of microbial genomes shed light on interconnected biogeochemical processes in an aquifer system.</title>
        <authorList>
            <person name="Anantharaman K."/>
            <person name="Brown C.T."/>
            <person name="Hug L.A."/>
            <person name="Sharon I."/>
            <person name="Castelle C.J."/>
            <person name="Probst A.J."/>
            <person name="Thomas B.C."/>
            <person name="Singh A."/>
            <person name="Wilkins M.J."/>
            <person name="Karaoz U."/>
            <person name="Brodie E.L."/>
            <person name="Williams K.H."/>
            <person name="Hubbard S.S."/>
            <person name="Banfield J.F."/>
        </authorList>
    </citation>
    <scope>NUCLEOTIDE SEQUENCE [LARGE SCALE GENOMIC DNA]</scope>
</reference>
<dbReference type="Gene3D" id="3.40.50.300">
    <property type="entry name" value="P-loop containing nucleotide triphosphate hydrolases"/>
    <property type="match status" value="1"/>
</dbReference>
<dbReference type="AlphaFoldDB" id="A0A1F4YEZ0"/>
<proteinExistence type="predicted"/>
<protein>
    <recommendedName>
        <fullName evidence="3">DNA polymerase III subunit delta</fullName>
    </recommendedName>
</protein>
<dbReference type="SUPFAM" id="SSF52540">
    <property type="entry name" value="P-loop containing nucleoside triphosphate hydrolases"/>
    <property type="match status" value="1"/>
</dbReference>
<dbReference type="PANTHER" id="PTHR11669:SF8">
    <property type="entry name" value="DNA POLYMERASE III SUBUNIT DELTA"/>
    <property type="match status" value="1"/>
</dbReference>
<name>A0A1F4YEZ0_9BACT</name>
<dbReference type="GO" id="GO:0006261">
    <property type="term" value="P:DNA-templated DNA replication"/>
    <property type="evidence" value="ECO:0007669"/>
    <property type="project" value="TreeGrafter"/>
</dbReference>
<dbReference type="Proteomes" id="UP000178176">
    <property type="component" value="Unassembled WGS sequence"/>
</dbReference>
<comment type="caution">
    <text evidence="1">The sequence shown here is derived from an EMBL/GenBank/DDBJ whole genome shotgun (WGS) entry which is preliminary data.</text>
</comment>
<evidence type="ECO:0000313" key="2">
    <source>
        <dbReference type="Proteomes" id="UP000178176"/>
    </source>
</evidence>
<dbReference type="EMBL" id="MEXH01000013">
    <property type="protein sequence ID" value="OGC92550.1"/>
    <property type="molecule type" value="Genomic_DNA"/>
</dbReference>
<evidence type="ECO:0000313" key="1">
    <source>
        <dbReference type="EMBL" id="OGC92550.1"/>
    </source>
</evidence>
<dbReference type="InterPro" id="IPR050238">
    <property type="entry name" value="DNA_Rep/Repair_Clamp_Loader"/>
</dbReference>
<gene>
    <name evidence="1" type="ORF">A2876_05135</name>
</gene>
<evidence type="ECO:0008006" key="3">
    <source>
        <dbReference type="Google" id="ProtNLM"/>
    </source>
</evidence>
<sequence>MHAFLTSVNPELVEGPDTLHIHPENSISIEDVRKIQVFLSRKPVQTKVNSVVIHTADKLTLPAQHALLKTLEEPPGNAQIYLVTSHPDLLLPTVLSRCATIERNDPPEAHQSEGGRILIEKLLSSEVEGRLAILDSQSFTREQALEFLDQFEYYIHDQVQSGTYHLPPTTYHLLVESRKYLKSNCSVKLTLDHLALSLSS</sequence>
<dbReference type="Pfam" id="PF13177">
    <property type="entry name" value="DNA_pol3_delta2"/>
    <property type="match status" value="1"/>
</dbReference>
<accession>A0A1F4YEZ0</accession>
<dbReference type="InterPro" id="IPR027417">
    <property type="entry name" value="P-loop_NTPase"/>
</dbReference>
<dbReference type="PANTHER" id="PTHR11669">
    <property type="entry name" value="REPLICATION FACTOR C / DNA POLYMERASE III GAMMA-TAU SUBUNIT"/>
    <property type="match status" value="1"/>
</dbReference>
<organism evidence="1 2">
    <name type="scientific">Candidatus Amesbacteria bacterium RIFCSPHIGHO2_01_FULL_48_32b</name>
    <dbReference type="NCBI Taxonomy" id="1797253"/>
    <lineage>
        <taxon>Bacteria</taxon>
        <taxon>Candidatus Amesiibacteriota</taxon>
    </lineage>
</organism>